<sequence>MLHSPPAAPLLLLPLLLPPLPATRSAVRVLHFELLNVLLRNVRPAVLTALGLTASSLPFEIALLAEMQCCAAQHTVSVHMAASDDGGDEEKQPFKEEVASHDHMLPYGMGDVTAELKRPPVPAVTMLSTPFVLALLLLDVPRLRKLLKQPPASPVPAPRHSMATLESLWPSTVHPDRPLFVTAKGTEHPRRLLLQLEYALTVEPLMGTPTELLDTAFWYNIGWSLPELAGRMLCFDAILNRASIDTSITKKDAQRDYMVLLDGVLCIGGEDKVHISQYLRAVNECGEKHKGAHAAMYGRLGYILLVVVAGNKFGVHAMTLEPKSSPQMLVEFQIGTSQGRRDAILTFINITRWLRSVHELSLLPPRPLLTLMKAVTRPSPHTLGDVMMSDTEITMTFRFVSKTVWVPTTYIYVMLKVYGMLNAGIGGALHCKNMKINGRRIELEHPMQQVSLTDNTFHKVELELTPCHELRHDTARLVDPSDAKLHFASGYLDCNVSRKLFECANDASAQALKRINYLCCCLRDDRECSGRQDVYLQQLSRGSASETMQRLAGTTAIVLLSLMQPATCFYNIISANHRQVLHVAFGQQGRDGDGQPQPGEDLDKELEDFRRIQENPYSIRHLVQDMKGLKDKIDQDIQHHLQTSNNDVDASKLVLDSLQFLLQIGAETRYDVTIAGINDDLAGLKSAMGFIKGTQAVTLAILFVLIIELLIQPDEAGAAALLVRHLDEVASSV</sequence>
<reference evidence="2" key="1">
    <citation type="submission" date="2021-02" db="EMBL/GenBank/DDBJ databases">
        <title>First Annotated Genome of the Yellow-green Alga Tribonema minus.</title>
        <authorList>
            <person name="Mahan K.M."/>
        </authorList>
    </citation>
    <scope>NUCLEOTIDE SEQUENCE</scope>
    <source>
        <strain evidence="2">UTEX B ZZ1240</strain>
    </source>
</reference>
<evidence type="ECO:0000313" key="2">
    <source>
        <dbReference type="EMBL" id="KAG5181104.1"/>
    </source>
</evidence>
<feature type="signal peptide" evidence="1">
    <location>
        <begin position="1"/>
        <end position="22"/>
    </location>
</feature>
<dbReference type="Proteomes" id="UP000664859">
    <property type="component" value="Unassembled WGS sequence"/>
</dbReference>
<comment type="caution">
    <text evidence="2">The sequence shown here is derived from an EMBL/GenBank/DDBJ whole genome shotgun (WGS) entry which is preliminary data.</text>
</comment>
<evidence type="ECO:0000313" key="3">
    <source>
        <dbReference type="Proteomes" id="UP000664859"/>
    </source>
</evidence>
<protein>
    <submittedName>
        <fullName evidence="2">Uncharacterized protein</fullName>
    </submittedName>
</protein>
<keyword evidence="1" id="KW-0732">Signal</keyword>
<organism evidence="2 3">
    <name type="scientific">Tribonema minus</name>
    <dbReference type="NCBI Taxonomy" id="303371"/>
    <lineage>
        <taxon>Eukaryota</taxon>
        <taxon>Sar</taxon>
        <taxon>Stramenopiles</taxon>
        <taxon>Ochrophyta</taxon>
        <taxon>PX clade</taxon>
        <taxon>Xanthophyceae</taxon>
        <taxon>Tribonematales</taxon>
        <taxon>Tribonemataceae</taxon>
        <taxon>Tribonema</taxon>
    </lineage>
</organism>
<name>A0A836CCY1_9STRA</name>
<evidence type="ECO:0000256" key="1">
    <source>
        <dbReference type="SAM" id="SignalP"/>
    </source>
</evidence>
<dbReference type="EMBL" id="JAFCMP010000335">
    <property type="protein sequence ID" value="KAG5181104.1"/>
    <property type="molecule type" value="Genomic_DNA"/>
</dbReference>
<accession>A0A836CCY1</accession>
<keyword evidence="3" id="KW-1185">Reference proteome</keyword>
<feature type="chain" id="PRO_5032490121" evidence="1">
    <location>
        <begin position="23"/>
        <end position="733"/>
    </location>
</feature>
<dbReference type="AlphaFoldDB" id="A0A836CCY1"/>
<gene>
    <name evidence="2" type="ORF">JKP88DRAFT_246306</name>
</gene>
<proteinExistence type="predicted"/>